<dbReference type="PROSITE" id="PS51257">
    <property type="entry name" value="PROKAR_LIPOPROTEIN"/>
    <property type="match status" value="1"/>
</dbReference>
<feature type="transmembrane region" description="Helical" evidence="1">
    <location>
        <begin position="271"/>
        <end position="295"/>
    </location>
</feature>
<organism evidence="3 4">
    <name type="scientific">Oceanispirochaeta crateris</name>
    <dbReference type="NCBI Taxonomy" id="2518645"/>
    <lineage>
        <taxon>Bacteria</taxon>
        <taxon>Pseudomonadati</taxon>
        <taxon>Spirochaetota</taxon>
        <taxon>Spirochaetia</taxon>
        <taxon>Spirochaetales</taxon>
        <taxon>Spirochaetaceae</taxon>
        <taxon>Oceanispirochaeta</taxon>
    </lineage>
</organism>
<keyword evidence="1" id="KW-0812">Transmembrane</keyword>
<dbReference type="InterPro" id="IPR037522">
    <property type="entry name" value="HD_GYP_dom"/>
</dbReference>
<keyword evidence="1" id="KW-0472">Membrane</keyword>
<sequence length="665" mass="75720">MRIYTVSIMKRTSVFLLLAIMIVLSSCSHGMNSEKLPEAVNGVLDLSHWDFENKAVLELKGEWEFYWNNFYDNEDFYDGSKIEKTGNIIIPGVWNGYEVDGEKLSGHGYGTYRLHVLLNPSIETISLKVLTMQTAGNIFLNGEKVISAGTPGVDSHTAIPAYKPQIIVYTPDRDYVDIVIHVSNYDHRMGGIWGTLLLGTEQGIKTLWMYSRDRNFIFLGAIFVMGLYHLGLFFIRRRSREALYFSIFCFVIALRVGATADIFLLDIFPEIPWKLLVFLEYLTFFIAVPMFLLFIQSIFKDKILRSLSKIVMGFSILFSIITLVAPVNVSSRLIPLFQVMTVIAGFYTIIVLVRHCLKKDIQAGLILAGFLIMFLGSINDILYAANIISSFYTISYGILIFIFFQAVVMTIRFSNSFTEVDRQRRQLLITNQEYLKEIDERTRLEADLLLSMENNAKIRLAIIVGLAKLAEYRDSDTGEHIERIQEFITLLARQLKEHPKYRDYISDEYIEDLHVSSILHDIGKVGIPDNILLKPGKLTAEEFEKMKEHSRIGGDAIRAVEKKTGIRSFLTLAKEIAYMHHEKWDGSGYPFGLKAEEIPLSARLTALVDVYDALTSKRCYKDAMSHEKTVDIILKGKGSHFDPDVVGAFLAIHESFDATREALQD</sequence>
<dbReference type="OrthoDB" id="338211at2"/>
<dbReference type="InterPro" id="IPR052020">
    <property type="entry name" value="Cyclic_di-GMP/3'3'-cGAMP_PDE"/>
</dbReference>
<feature type="transmembrane region" description="Helical" evidence="1">
    <location>
        <begin position="365"/>
        <end position="388"/>
    </location>
</feature>
<dbReference type="InterPro" id="IPR008979">
    <property type="entry name" value="Galactose-bd-like_sf"/>
</dbReference>
<dbReference type="PANTHER" id="PTHR45228">
    <property type="entry name" value="CYCLIC DI-GMP PHOSPHODIESTERASE TM_0186-RELATED"/>
    <property type="match status" value="1"/>
</dbReference>
<reference evidence="3 4" key="1">
    <citation type="submission" date="2019-02" db="EMBL/GenBank/DDBJ databases">
        <title>Complete Genome Sequence and Methylome Analysis of free living Spirochaetas.</title>
        <authorList>
            <person name="Fomenkov A."/>
            <person name="Dubinina G."/>
            <person name="Leshcheva N."/>
            <person name="Mikheeva N."/>
            <person name="Grabovich M."/>
            <person name="Vincze T."/>
            <person name="Roberts R.J."/>
        </authorList>
    </citation>
    <scope>NUCLEOTIDE SEQUENCE [LARGE SCALE GENOMIC DNA]</scope>
    <source>
        <strain evidence="3 4">K2</strain>
    </source>
</reference>
<proteinExistence type="predicted"/>
<dbReference type="SUPFAM" id="SSF109604">
    <property type="entry name" value="HD-domain/PDEase-like"/>
    <property type="match status" value="1"/>
</dbReference>
<dbReference type="Pfam" id="PF07695">
    <property type="entry name" value="7TMR-DISM_7TM"/>
    <property type="match status" value="1"/>
</dbReference>
<feature type="transmembrane region" description="Helical" evidence="1">
    <location>
        <begin position="333"/>
        <end position="353"/>
    </location>
</feature>
<evidence type="ECO:0000259" key="2">
    <source>
        <dbReference type="PROSITE" id="PS51832"/>
    </source>
</evidence>
<protein>
    <submittedName>
        <fullName evidence="3">HD domain-containing protein</fullName>
    </submittedName>
</protein>
<dbReference type="Gene3D" id="1.10.3210.10">
    <property type="entry name" value="Hypothetical protein af1432"/>
    <property type="match status" value="1"/>
</dbReference>
<feature type="transmembrane region" description="Helical" evidence="1">
    <location>
        <begin position="216"/>
        <end position="235"/>
    </location>
</feature>
<dbReference type="AlphaFoldDB" id="A0A5C1QFA1"/>
<evidence type="ECO:0000313" key="3">
    <source>
        <dbReference type="EMBL" id="QEN06705.1"/>
    </source>
</evidence>
<accession>A0A5C1QFA1</accession>
<evidence type="ECO:0000313" key="4">
    <source>
        <dbReference type="Proteomes" id="UP000324209"/>
    </source>
</evidence>
<dbReference type="EMBL" id="CP036150">
    <property type="protein sequence ID" value="QEN06705.1"/>
    <property type="molecule type" value="Genomic_DNA"/>
</dbReference>
<dbReference type="SUPFAM" id="SSF49785">
    <property type="entry name" value="Galactose-binding domain-like"/>
    <property type="match status" value="1"/>
</dbReference>
<feature type="transmembrane region" description="Helical" evidence="1">
    <location>
        <begin position="307"/>
        <end position="327"/>
    </location>
</feature>
<feature type="transmembrane region" description="Helical" evidence="1">
    <location>
        <begin position="242"/>
        <end position="265"/>
    </location>
</feature>
<feature type="domain" description="HD-GYP" evidence="2">
    <location>
        <begin position="455"/>
        <end position="665"/>
    </location>
</feature>
<dbReference type="SMART" id="SM00471">
    <property type="entry name" value="HDc"/>
    <property type="match status" value="1"/>
</dbReference>
<gene>
    <name evidence="3" type="ORF">EXM22_01375</name>
</gene>
<dbReference type="Pfam" id="PF13487">
    <property type="entry name" value="HD_5"/>
    <property type="match status" value="1"/>
</dbReference>
<dbReference type="PANTHER" id="PTHR45228:SF5">
    <property type="entry name" value="CYCLIC DI-GMP PHOSPHODIESTERASE VC_1348-RELATED"/>
    <property type="match status" value="1"/>
</dbReference>
<feature type="transmembrane region" description="Helical" evidence="1">
    <location>
        <begin position="394"/>
        <end position="415"/>
    </location>
</feature>
<dbReference type="KEGG" id="ock:EXM22_01375"/>
<dbReference type="InterPro" id="IPR003607">
    <property type="entry name" value="HD/PDEase_dom"/>
</dbReference>
<dbReference type="Proteomes" id="UP000324209">
    <property type="component" value="Chromosome"/>
</dbReference>
<dbReference type="InterPro" id="IPR011623">
    <property type="entry name" value="7TMR_DISM_rcpt_extracell_dom1"/>
</dbReference>
<keyword evidence="4" id="KW-1185">Reference proteome</keyword>
<dbReference type="PROSITE" id="PS51832">
    <property type="entry name" value="HD_GYP"/>
    <property type="match status" value="1"/>
</dbReference>
<keyword evidence="1" id="KW-1133">Transmembrane helix</keyword>
<name>A0A5C1QFA1_9SPIO</name>
<dbReference type="CDD" id="cd00077">
    <property type="entry name" value="HDc"/>
    <property type="match status" value="1"/>
</dbReference>
<dbReference type="Gene3D" id="2.60.120.260">
    <property type="entry name" value="Galactose-binding domain-like"/>
    <property type="match status" value="1"/>
</dbReference>
<evidence type="ECO:0000256" key="1">
    <source>
        <dbReference type="SAM" id="Phobius"/>
    </source>
</evidence>